<dbReference type="Pfam" id="PF00188">
    <property type="entry name" value="CAP"/>
    <property type="match status" value="1"/>
</dbReference>
<proteinExistence type="predicted"/>
<dbReference type="SUPFAM" id="SSF55797">
    <property type="entry name" value="PR-1-like"/>
    <property type="match status" value="1"/>
</dbReference>
<evidence type="ECO:0000259" key="2">
    <source>
        <dbReference type="Pfam" id="PF00188"/>
    </source>
</evidence>
<sequence length="558" mass="58233">MDRIPGAATVAAAQEGDQRAQDDLVSGYLPLVYNIVGRALHGHADVDDVVQETMLRMLEGIGGLRERHSFRSWLVAVAMNQVRSHWREKQRAVQGGGLHDAVDLADPAADFVNVTIARLGLSGQRQEVAEATRWLDENDRALLSLWWLEAAGELSRAEVAAAMELSVQHTAVRVQRMKSQLETARVVTRALSAEPRCGELGALVERWDGVPSALWRKRISRHARECLTCSGHSVDLVPAEGLLVGLGLVPPAVGLLAAWGAAGGHGTAAVATAAHVTSAGGGLGGTAGGGLGGTSGGATAQQAATGMPTAGGWRSWGHRGLRGHWAGPAAVAAAVLCLAIAFIDGDDDPEGPPQARSAPSAPSTTYSATPLPRPSHTAPPRPSRTPSGKPAPTPSRSRPHASRPSRTGSAASRQQTRGTPGAAEQVLAVINQARAAHQLPPYTLASGLTRSAQDHSTTMANGCGLSHQCPGEAPFDGRERAQGVTPQAAGENIGDASSGPEAAQIASAAVGLTRAMLDEQPPNDYHRQNLLSGTFHRIGIAVYRDTRGVVWMTQDFSD</sequence>
<dbReference type="EMBL" id="JRKI01000034">
    <property type="protein sequence ID" value="KIZ15235.1"/>
    <property type="molecule type" value="Genomic_DNA"/>
</dbReference>
<evidence type="ECO:0008006" key="6">
    <source>
        <dbReference type="Google" id="ProtNLM"/>
    </source>
</evidence>
<gene>
    <name evidence="4" type="ORF">SNA_26930</name>
</gene>
<keyword evidence="5" id="KW-1185">Reference proteome</keyword>
<dbReference type="SUPFAM" id="SSF88946">
    <property type="entry name" value="Sigma2 domain of RNA polymerase sigma factors"/>
    <property type="match status" value="1"/>
</dbReference>
<dbReference type="AlphaFoldDB" id="A0A0D7CHB5"/>
<dbReference type="InterPro" id="IPR014044">
    <property type="entry name" value="CAP_dom"/>
</dbReference>
<dbReference type="PANTHER" id="PTHR31157">
    <property type="entry name" value="SCP DOMAIN-CONTAINING PROTEIN"/>
    <property type="match status" value="1"/>
</dbReference>
<evidence type="ECO:0000256" key="1">
    <source>
        <dbReference type="SAM" id="MobiDB-lite"/>
    </source>
</evidence>
<comment type="caution">
    <text evidence="4">The sequence shown here is derived from an EMBL/GenBank/DDBJ whole genome shotgun (WGS) entry which is preliminary data.</text>
</comment>
<accession>A0A0D7CHB5</accession>
<dbReference type="NCBIfam" id="TIGR02937">
    <property type="entry name" value="sigma70-ECF"/>
    <property type="match status" value="1"/>
</dbReference>
<evidence type="ECO:0000259" key="3">
    <source>
        <dbReference type="Pfam" id="PF04542"/>
    </source>
</evidence>
<evidence type="ECO:0000313" key="5">
    <source>
        <dbReference type="Proteomes" id="UP000032458"/>
    </source>
</evidence>
<dbReference type="InterPro" id="IPR035940">
    <property type="entry name" value="CAP_sf"/>
</dbReference>
<evidence type="ECO:0000313" key="4">
    <source>
        <dbReference type="EMBL" id="KIZ15235.1"/>
    </source>
</evidence>
<dbReference type="GO" id="GO:0006352">
    <property type="term" value="P:DNA-templated transcription initiation"/>
    <property type="evidence" value="ECO:0007669"/>
    <property type="project" value="InterPro"/>
</dbReference>
<feature type="region of interest" description="Disordered" evidence="1">
    <location>
        <begin position="347"/>
        <end position="421"/>
    </location>
</feature>
<dbReference type="InterPro" id="IPR013325">
    <property type="entry name" value="RNA_pol_sigma_r2"/>
</dbReference>
<dbReference type="Pfam" id="PF04542">
    <property type="entry name" value="Sigma70_r2"/>
    <property type="match status" value="1"/>
</dbReference>
<dbReference type="InterPro" id="IPR014284">
    <property type="entry name" value="RNA_pol_sigma-70_dom"/>
</dbReference>
<dbReference type="Proteomes" id="UP000032458">
    <property type="component" value="Unassembled WGS sequence"/>
</dbReference>
<reference evidence="4 5" key="1">
    <citation type="submission" date="2014-09" db="EMBL/GenBank/DDBJ databases">
        <title>Draft genome sequence of Streptomyces natalensis ATCC 27448, producer of the antifungal pimaricin.</title>
        <authorList>
            <person name="Mendes M.V."/>
            <person name="Beites T."/>
            <person name="Pires S."/>
            <person name="Santos C.L."/>
            <person name="Moradas-Ferreira P."/>
        </authorList>
    </citation>
    <scope>NUCLEOTIDE SEQUENCE [LARGE SCALE GENOMIC DNA]</scope>
    <source>
        <strain evidence="4 5">ATCC 27448</strain>
    </source>
</reference>
<protein>
    <recommendedName>
        <fullName evidence="6">RNA polymerase</fullName>
    </recommendedName>
</protein>
<feature type="domain" description="SCP" evidence="2">
    <location>
        <begin position="427"/>
        <end position="556"/>
    </location>
</feature>
<feature type="domain" description="RNA polymerase sigma-70 region 2" evidence="3">
    <location>
        <begin position="24"/>
        <end position="91"/>
    </location>
</feature>
<name>A0A0D7CHB5_9ACTN</name>
<organism evidence="4 5">
    <name type="scientific">Streptomyces natalensis ATCC 27448</name>
    <dbReference type="NCBI Taxonomy" id="1240678"/>
    <lineage>
        <taxon>Bacteria</taxon>
        <taxon>Bacillati</taxon>
        <taxon>Actinomycetota</taxon>
        <taxon>Actinomycetes</taxon>
        <taxon>Kitasatosporales</taxon>
        <taxon>Streptomycetaceae</taxon>
        <taxon>Streptomyces</taxon>
    </lineage>
</organism>
<dbReference type="CDD" id="cd05379">
    <property type="entry name" value="CAP_bacterial"/>
    <property type="match status" value="1"/>
</dbReference>
<feature type="compositionally biased region" description="Pro residues" evidence="1">
    <location>
        <begin position="371"/>
        <end position="393"/>
    </location>
</feature>
<dbReference type="RefSeq" id="WP_044367228.1">
    <property type="nucleotide sequence ID" value="NZ_JRKI01000034.1"/>
</dbReference>
<dbReference type="GO" id="GO:0003700">
    <property type="term" value="F:DNA-binding transcription factor activity"/>
    <property type="evidence" value="ECO:0007669"/>
    <property type="project" value="InterPro"/>
</dbReference>
<feature type="compositionally biased region" description="Polar residues" evidence="1">
    <location>
        <begin position="408"/>
        <end position="418"/>
    </location>
</feature>
<dbReference type="PATRIC" id="fig|1240678.4.peg.5733"/>
<dbReference type="Gene3D" id="1.10.1740.10">
    <property type="match status" value="1"/>
</dbReference>
<feature type="compositionally biased region" description="Low complexity" evidence="1">
    <location>
        <begin position="353"/>
        <end position="370"/>
    </location>
</feature>
<dbReference type="InterPro" id="IPR007627">
    <property type="entry name" value="RNA_pol_sigma70_r2"/>
</dbReference>
<dbReference type="PANTHER" id="PTHR31157:SF1">
    <property type="entry name" value="SCP DOMAIN-CONTAINING PROTEIN"/>
    <property type="match status" value="1"/>
</dbReference>
<dbReference type="Gene3D" id="3.40.33.10">
    <property type="entry name" value="CAP"/>
    <property type="match status" value="1"/>
</dbReference>
<feature type="region of interest" description="Disordered" evidence="1">
    <location>
        <begin position="470"/>
        <end position="500"/>
    </location>
</feature>